<comment type="function">
    <text evidence="8">Involved in lipopolysaccharide (LPS) biosynthesis. Catalyzes the transfer of 3-deoxy-D-manno-octulosonate (Kdo) residue(s) from CMP-Kdo to lipid IV(A), the tetraacyldisaccharide-1,4'-bisphosphate precursor of lipid A.</text>
</comment>
<evidence type="ECO:0000313" key="11">
    <source>
        <dbReference type="Proteomes" id="UP000032417"/>
    </source>
</evidence>
<keyword evidence="4 8" id="KW-0808">Transferase</keyword>
<dbReference type="EC" id="2.4.99.12" evidence="2 8"/>
<organism evidence="10 11">
    <name type="scientific">Fermentimonas caenicola</name>
    <dbReference type="NCBI Taxonomy" id="1562970"/>
    <lineage>
        <taxon>Bacteria</taxon>
        <taxon>Pseudomonadati</taxon>
        <taxon>Bacteroidota</taxon>
        <taxon>Bacteroidia</taxon>
        <taxon>Bacteroidales</taxon>
        <taxon>Dysgonomonadaceae</taxon>
        <taxon>Fermentimonas</taxon>
    </lineage>
</organism>
<feature type="active site" description="Proton acceptor" evidence="7">
    <location>
        <position position="57"/>
    </location>
</feature>
<dbReference type="Proteomes" id="UP000032417">
    <property type="component" value="Chromosome 1"/>
</dbReference>
<keyword evidence="8" id="KW-1003">Cell membrane</keyword>
<evidence type="ECO:0000256" key="1">
    <source>
        <dbReference type="ARBA" id="ARBA00004713"/>
    </source>
</evidence>
<dbReference type="Gene3D" id="3.40.50.11720">
    <property type="entry name" value="3-Deoxy-D-manno-octulosonic-acid transferase, N-terminal domain"/>
    <property type="match status" value="1"/>
</dbReference>
<gene>
    <name evidence="10" type="ORF">ING2E5B_1906</name>
</gene>
<protein>
    <recommendedName>
        <fullName evidence="3 8">3-deoxy-D-manno-octulosonic acid transferase</fullName>
        <shortName evidence="8">Kdo transferase</shortName>
        <ecNumber evidence="2 8">2.4.99.12</ecNumber>
    </recommendedName>
    <alternativeName>
        <fullName evidence="5 8">Lipid IV(A) 3-deoxy-D-manno-octulosonic acid transferase</fullName>
    </alternativeName>
</protein>
<dbReference type="Gene3D" id="3.40.50.2000">
    <property type="entry name" value="Glycogen Phosphorylase B"/>
    <property type="match status" value="1"/>
</dbReference>
<evidence type="ECO:0000256" key="7">
    <source>
        <dbReference type="PIRSR" id="PIRSR639901-1"/>
    </source>
</evidence>
<proteinExistence type="inferred from homology"/>
<dbReference type="PANTHER" id="PTHR42755:SF1">
    <property type="entry name" value="3-DEOXY-D-MANNO-OCTULOSONIC ACID TRANSFERASE, MITOCHONDRIAL-RELATED"/>
    <property type="match status" value="1"/>
</dbReference>
<sequence length="405" mass="47020">MYNLGIYFMSLFIRLVSPFKRKARLMIDGHKSVFNLLEKEIDKKAKYIWFHVASLGEFEQARPLIEEIKNSKPEYKILLTFFSPSGYEVRYNYPLADIVTYLPFDTKKNARRFLELTNPHMVIFIKYEFWYNYINEIYQRRIPVYLVSAIFRKNQSFFKKLRSPYRNMLSLYTHFFVQDDESHKLLQKHGIKNVTVAGDTRIDRVIEIQKQTVNLPIVEKFIDKGSIIFIAGSSWPADEDIFINYFNSHPNLKLIIAPHEIDESHLTEIEKKLSRPSQRYSGLTDTDTVNADCMIIDCFGLLASVYRYADIGYIGGGFGDGIHNLPEAAVYGIPVIFGPNFIKFREAHDLIATGGGFTIKNRDEFNKLMESFINEPELREKAGKEAKNYIFSNSGATNTILNHIF</sequence>
<name>A0A098C2K2_9BACT</name>
<comment type="pathway">
    <text evidence="1 8">Bacterial outer membrane biogenesis; LPS core biosynthesis.</text>
</comment>
<evidence type="ECO:0000313" key="10">
    <source>
        <dbReference type="EMBL" id="CEA16643.1"/>
    </source>
</evidence>
<dbReference type="GO" id="GO:0009245">
    <property type="term" value="P:lipid A biosynthetic process"/>
    <property type="evidence" value="ECO:0007669"/>
    <property type="project" value="TreeGrafter"/>
</dbReference>
<dbReference type="PATRIC" id="fig|1562970.3.peg.1886"/>
<dbReference type="KEGG" id="pbt:ING2E5B_1906"/>
<dbReference type="UniPathway" id="UPA00958"/>
<keyword evidence="11" id="KW-1185">Reference proteome</keyword>
<dbReference type="PANTHER" id="PTHR42755">
    <property type="entry name" value="3-DEOXY-MANNO-OCTULOSONATE CYTIDYLYLTRANSFERASE"/>
    <property type="match status" value="1"/>
</dbReference>
<dbReference type="Pfam" id="PF04413">
    <property type="entry name" value="Glycos_transf_N"/>
    <property type="match status" value="1"/>
</dbReference>
<accession>A0A098C2K2</accession>
<feature type="domain" description="3-deoxy-D-manno-octulosonic-acid transferase N-terminal" evidence="9">
    <location>
        <begin position="39"/>
        <end position="203"/>
    </location>
</feature>
<dbReference type="GO" id="GO:0043842">
    <property type="term" value="F:Kdo transferase activity"/>
    <property type="evidence" value="ECO:0007669"/>
    <property type="project" value="UniProtKB-EC"/>
</dbReference>
<dbReference type="SUPFAM" id="SSF53756">
    <property type="entry name" value="UDP-Glycosyltransferase/glycogen phosphorylase"/>
    <property type="match status" value="1"/>
</dbReference>
<evidence type="ECO:0000256" key="4">
    <source>
        <dbReference type="ARBA" id="ARBA00022679"/>
    </source>
</evidence>
<dbReference type="InterPro" id="IPR007507">
    <property type="entry name" value="Glycos_transf_N"/>
</dbReference>
<evidence type="ECO:0000256" key="2">
    <source>
        <dbReference type="ARBA" id="ARBA00012621"/>
    </source>
</evidence>
<comment type="similarity">
    <text evidence="8">Belongs to the glycosyltransferase group 1 family.</text>
</comment>
<evidence type="ECO:0000256" key="6">
    <source>
        <dbReference type="ARBA" id="ARBA00049183"/>
    </source>
</evidence>
<dbReference type="OrthoDB" id="9789797at2"/>
<keyword evidence="8" id="KW-0472">Membrane</keyword>
<dbReference type="HOGENOM" id="CLU_036146_2_1_10"/>
<dbReference type="GO" id="GO:0009244">
    <property type="term" value="P:lipopolysaccharide core region biosynthetic process"/>
    <property type="evidence" value="ECO:0007669"/>
    <property type="project" value="UniProtKB-UniRule"/>
</dbReference>
<comment type="subcellular location">
    <subcellularLocation>
        <location evidence="8">Cell membrane</location>
    </subcellularLocation>
</comment>
<dbReference type="GO" id="GO:0005886">
    <property type="term" value="C:plasma membrane"/>
    <property type="evidence" value="ECO:0007669"/>
    <property type="project" value="UniProtKB-SubCell"/>
</dbReference>
<keyword evidence="8" id="KW-0448">Lipopolysaccharide biosynthesis</keyword>
<dbReference type="EMBL" id="LN515532">
    <property type="protein sequence ID" value="CEA16643.1"/>
    <property type="molecule type" value="Genomic_DNA"/>
</dbReference>
<evidence type="ECO:0000256" key="5">
    <source>
        <dbReference type="ARBA" id="ARBA00031445"/>
    </source>
</evidence>
<dbReference type="InterPro" id="IPR038107">
    <property type="entry name" value="Glycos_transf_N_sf"/>
</dbReference>
<reference evidence="10 11" key="1">
    <citation type="submission" date="2014-08" db="EMBL/GenBank/DDBJ databases">
        <authorList>
            <person name="Wibberg D."/>
        </authorList>
    </citation>
    <scope>NUCLEOTIDE SEQUENCE [LARGE SCALE GENOMIC DNA]</scope>
    <source>
        <strain evidence="11">ING2-E5B</strain>
    </source>
</reference>
<evidence type="ECO:0000256" key="8">
    <source>
        <dbReference type="RuleBase" id="RU365103"/>
    </source>
</evidence>
<evidence type="ECO:0000259" key="9">
    <source>
        <dbReference type="Pfam" id="PF04413"/>
    </source>
</evidence>
<dbReference type="STRING" id="1562970.ING2E5B_1906"/>
<evidence type="ECO:0000256" key="3">
    <source>
        <dbReference type="ARBA" id="ARBA00019077"/>
    </source>
</evidence>
<comment type="catalytic activity">
    <reaction evidence="6 8">
        <text>lipid IVA (E. coli) + CMP-3-deoxy-beta-D-manno-octulosonate = alpha-Kdo-(2-&gt;6)-lipid IVA (E. coli) + CMP + H(+)</text>
        <dbReference type="Rhea" id="RHEA:28066"/>
        <dbReference type="ChEBI" id="CHEBI:15378"/>
        <dbReference type="ChEBI" id="CHEBI:58603"/>
        <dbReference type="ChEBI" id="CHEBI:60364"/>
        <dbReference type="ChEBI" id="CHEBI:60377"/>
        <dbReference type="ChEBI" id="CHEBI:85987"/>
        <dbReference type="EC" id="2.4.99.12"/>
    </reaction>
</comment>
<dbReference type="AlphaFoldDB" id="A0A098C2K2"/>
<dbReference type="InterPro" id="IPR039901">
    <property type="entry name" value="Kdotransferase"/>
</dbReference>